<name>A0ABN9RTM9_9DINO</name>
<proteinExistence type="predicted"/>
<reference evidence="1" key="1">
    <citation type="submission" date="2023-10" db="EMBL/GenBank/DDBJ databases">
        <authorList>
            <person name="Chen Y."/>
            <person name="Shah S."/>
            <person name="Dougan E. K."/>
            <person name="Thang M."/>
            <person name="Chan C."/>
        </authorList>
    </citation>
    <scope>NUCLEOTIDE SEQUENCE [LARGE SCALE GENOMIC DNA]</scope>
</reference>
<protein>
    <submittedName>
        <fullName evidence="1">Uncharacterized protein</fullName>
    </submittedName>
</protein>
<accession>A0ABN9RTM9</accession>
<dbReference type="EMBL" id="CAUYUJ010008025">
    <property type="protein sequence ID" value="CAK0822662.1"/>
    <property type="molecule type" value="Genomic_DNA"/>
</dbReference>
<dbReference type="Proteomes" id="UP001189429">
    <property type="component" value="Unassembled WGS sequence"/>
</dbReference>
<comment type="caution">
    <text evidence="1">The sequence shown here is derived from an EMBL/GenBank/DDBJ whole genome shotgun (WGS) entry which is preliminary data.</text>
</comment>
<sequence>MGCYGAKLSACGSGERRWHVPSPLIGVRLVWEAKLEPDAIRHSARVSACRNGKRVHNVLPLASDMRDVEVEPDITATLTGREEGGTCQQHAPSLFGKLPRAKTEPHAAASGVAARSISDLVAGALAVALECKTNPWARFAFDWNPDRPFGDRAGLSSAGWRRPRNS</sequence>
<evidence type="ECO:0000313" key="1">
    <source>
        <dbReference type="EMBL" id="CAK0822662.1"/>
    </source>
</evidence>
<organism evidence="1 2">
    <name type="scientific">Prorocentrum cordatum</name>
    <dbReference type="NCBI Taxonomy" id="2364126"/>
    <lineage>
        <taxon>Eukaryota</taxon>
        <taxon>Sar</taxon>
        <taxon>Alveolata</taxon>
        <taxon>Dinophyceae</taxon>
        <taxon>Prorocentrales</taxon>
        <taxon>Prorocentraceae</taxon>
        <taxon>Prorocentrum</taxon>
    </lineage>
</organism>
<evidence type="ECO:0000313" key="2">
    <source>
        <dbReference type="Proteomes" id="UP001189429"/>
    </source>
</evidence>
<gene>
    <name evidence="1" type="ORF">PCOR1329_LOCUS23624</name>
</gene>
<keyword evidence="2" id="KW-1185">Reference proteome</keyword>